<keyword evidence="1" id="KW-1133">Transmembrane helix</keyword>
<evidence type="ECO:0000313" key="3">
    <source>
        <dbReference type="Proteomes" id="UP000662783"/>
    </source>
</evidence>
<accession>A0A975A315</accession>
<dbReference type="Pfam" id="PF06170">
    <property type="entry name" value="DUF983"/>
    <property type="match status" value="1"/>
</dbReference>
<dbReference type="KEGG" id="fuv:JR347_16130"/>
<name>A0A975A315_9BACT</name>
<gene>
    <name evidence="2" type="ORF">JR347_16130</name>
</gene>
<sequence length="88" mass="10015">MHTNCPKCGLKFEREPGFFIGAMYVNYAFSVAIIVAVGIALSVFNIYNLHTFVLSVVGLILLLLPFLFRYSRILFLYLFGGVDYQPRD</sequence>
<dbReference type="InterPro" id="IPR009325">
    <property type="entry name" value="DUF983"/>
</dbReference>
<keyword evidence="3" id="KW-1185">Reference proteome</keyword>
<feature type="transmembrane region" description="Helical" evidence="1">
    <location>
        <begin position="21"/>
        <end position="43"/>
    </location>
</feature>
<reference evidence="2" key="1">
    <citation type="submission" date="2021-02" db="EMBL/GenBank/DDBJ databases">
        <title>Fulvivirga sp. S481 isolated from sea water.</title>
        <authorList>
            <person name="Bae S.S."/>
            <person name="Baek K."/>
        </authorList>
    </citation>
    <scope>NUCLEOTIDE SEQUENCE</scope>
    <source>
        <strain evidence="2">S481</strain>
    </source>
</reference>
<proteinExistence type="predicted"/>
<organism evidence="2 3">
    <name type="scientific">Fulvivirga lutea</name>
    <dbReference type="NCBI Taxonomy" id="2810512"/>
    <lineage>
        <taxon>Bacteria</taxon>
        <taxon>Pseudomonadati</taxon>
        <taxon>Bacteroidota</taxon>
        <taxon>Cytophagia</taxon>
        <taxon>Cytophagales</taxon>
        <taxon>Fulvivirgaceae</taxon>
        <taxon>Fulvivirga</taxon>
    </lineage>
</organism>
<dbReference type="EMBL" id="CP070608">
    <property type="protein sequence ID" value="QSE99431.1"/>
    <property type="molecule type" value="Genomic_DNA"/>
</dbReference>
<dbReference type="AlphaFoldDB" id="A0A975A315"/>
<dbReference type="Proteomes" id="UP000662783">
    <property type="component" value="Chromosome"/>
</dbReference>
<protein>
    <submittedName>
        <fullName evidence="2">DUF983 domain-containing protein</fullName>
    </submittedName>
</protein>
<keyword evidence="1" id="KW-0472">Membrane</keyword>
<keyword evidence="1" id="KW-0812">Transmembrane</keyword>
<evidence type="ECO:0000313" key="2">
    <source>
        <dbReference type="EMBL" id="QSE99431.1"/>
    </source>
</evidence>
<evidence type="ECO:0000256" key="1">
    <source>
        <dbReference type="SAM" id="Phobius"/>
    </source>
</evidence>
<feature type="transmembrane region" description="Helical" evidence="1">
    <location>
        <begin position="49"/>
        <end position="68"/>
    </location>
</feature>